<gene>
    <name evidence="2" type="ordered locus">MUL_0714</name>
</gene>
<feature type="transmembrane region" description="Helical" evidence="1">
    <location>
        <begin position="32"/>
        <end position="52"/>
    </location>
</feature>
<keyword evidence="1" id="KW-1133">Transmembrane helix</keyword>
<reference evidence="2 3" key="1">
    <citation type="journal article" date="2007" name="Genome Res.">
        <title>Reductive evolution and niche adaptation inferred from the genome of Mycobacterium ulcerans, the causative agent of Buruli ulcer.</title>
        <authorList>
            <person name="Stinear T.P."/>
            <person name="Seemann T."/>
            <person name="Pidot S."/>
            <person name="Frigui W."/>
            <person name="Reysset G."/>
            <person name="Garnier T."/>
            <person name="Meurice G."/>
            <person name="Simon D."/>
            <person name="Bouchier C."/>
            <person name="Ma L."/>
            <person name="Tichit M."/>
            <person name="Porter J.L."/>
            <person name="Ryan J."/>
            <person name="Johnson P.D."/>
            <person name="Davies J.K."/>
            <person name="Jenkin G.A."/>
            <person name="Small P.L."/>
            <person name="Jones L.M."/>
            <person name="Tekaia F."/>
            <person name="Laval F."/>
            <person name="Daffe M."/>
            <person name="Parkhill J."/>
            <person name="Cole S.T."/>
        </authorList>
    </citation>
    <scope>NUCLEOTIDE SEQUENCE [LARGE SCALE GENOMIC DNA]</scope>
    <source>
        <strain evidence="2 3">Agy99</strain>
    </source>
</reference>
<protein>
    <submittedName>
        <fullName evidence="2">Conserved hypothetical membrane protein</fullName>
    </submittedName>
</protein>
<keyword evidence="1" id="KW-0812">Transmembrane</keyword>
<dbReference type="HOGENOM" id="CLU_962515_0_0_11"/>
<sequence length="290" mass="33638">MQSMGWGQSNSWQVMAGKAGTAGLGNVESSTWLAIAAWAALAVVAVALIVMYRQIQRNQQLTSEQARPYVSMLMEPHITDWHVIELVVRNFGRTAAYNVQFSFPRTPTVAEYENASDSYADVVELQLPRELPTLAPGQEWRMVWDSALDRAEIGQGVESRFEGTVTYYDRPDQPRGWRFWHRPRRQLQTQVVLDWEALPPVQRIELMTTHDLAKREKQKLELLRSVLTYFHYASKETRPDVFRSEIERINRAVAETQDRWRTRQVDQPTDVSLRWGDVENELGKHRNQQV</sequence>
<dbReference type="KEGG" id="mul:MUL_0714"/>
<organism evidence="2 3">
    <name type="scientific">Mycobacterium ulcerans (strain Agy99)</name>
    <dbReference type="NCBI Taxonomy" id="362242"/>
    <lineage>
        <taxon>Bacteria</taxon>
        <taxon>Bacillati</taxon>
        <taxon>Actinomycetota</taxon>
        <taxon>Actinomycetes</taxon>
        <taxon>Mycobacteriales</taxon>
        <taxon>Mycobacteriaceae</taxon>
        <taxon>Mycobacterium</taxon>
        <taxon>Mycobacterium ulcerans group</taxon>
    </lineage>
</organism>
<accession>A0PLZ8</accession>
<dbReference type="AlphaFoldDB" id="A0PLZ8"/>
<dbReference type="EMBL" id="CP000325">
    <property type="protein sequence ID" value="ABL03367.1"/>
    <property type="molecule type" value="Genomic_DNA"/>
</dbReference>
<dbReference type="eggNOG" id="ENOG5033ETZ">
    <property type="taxonomic scope" value="Bacteria"/>
</dbReference>
<proteinExistence type="predicted"/>
<evidence type="ECO:0000313" key="3">
    <source>
        <dbReference type="Proteomes" id="UP000000765"/>
    </source>
</evidence>
<name>A0PLZ8_MYCUA</name>
<keyword evidence="1" id="KW-0472">Membrane</keyword>
<dbReference type="Proteomes" id="UP000000765">
    <property type="component" value="Chromosome"/>
</dbReference>
<evidence type="ECO:0000313" key="2">
    <source>
        <dbReference type="EMBL" id="ABL03367.1"/>
    </source>
</evidence>
<evidence type="ECO:0000256" key="1">
    <source>
        <dbReference type="SAM" id="Phobius"/>
    </source>
</evidence>